<evidence type="ECO:0000313" key="1">
    <source>
        <dbReference type="EMBL" id="DBA11605.1"/>
    </source>
</evidence>
<proteinExistence type="predicted"/>
<dbReference type="EMBL" id="BK063061">
    <property type="protein sequence ID" value="DBA11605.1"/>
    <property type="molecule type" value="Genomic_DNA"/>
</dbReference>
<protein>
    <submittedName>
        <fullName evidence="1">ORF65</fullName>
    </submittedName>
</protein>
<reference evidence="1" key="2">
    <citation type="submission" date="2023-01" db="EMBL/GenBank/DDBJ databases">
        <authorList>
            <person name="Rosani U."/>
            <person name="Delmont T.O."/>
            <person name="Gaia M."/>
            <person name="Krupovic M."/>
        </authorList>
    </citation>
    <scope>NUCLEOTIDE SEQUENCE</scope>
    <source>
        <strain evidence="1">MalacoHV2/Med/2018 153</strain>
    </source>
</reference>
<name>A0AA48P893_9VIRU</name>
<organism evidence="1">
    <name type="scientific">Malaco herpesvirus 2</name>
    <dbReference type="NCBI Taxonomy" id="3031798"/>
    <lineage>
        <taxon>Viruses</taxon>
        <taxon>Duplodnaviria</taxon>
        <taxon>Heunggongvirae</taxon>
        <taxon>Peploviricota</taxon>
        <taxon>Herviviricetes</taxon>
        <taxon>Herpesvirales</taxon>
        <taxon>Malacoherpesviridae</taxon>
    </lineage>
</organism>
<reference evidence="1" key="1">
    <citation type="journal article" date="2023" name="Front. Mar. Sci.">
        <title>Tracing the invertebrate herpesviruses in the global sequence datasets.</title>
        <authorList>
            <person name="Rosani U."/>
            <person name="Gaia M."/>
            <person name="Delmont T.O."/>
            <person name="Krupovic M."/>
        </authorList>
    </citation>
    <scope>NUCLEOTIDE SEQUENCE</scope>
    <source>
        <strain evidence="1">MalacoHV2/Med/2018 153</strain>
    </source>
</reference>
<accession>A0AA48P893</accession>
<sequence length="216" mass="25002">MFEACIISNCLFEQVDSTIPNICIPFILETKNLYRCPTHNVYHACGSGNSGDSYCSRTITLLPNKVHKIICAFTQKSINNVHYFTKSPITSINKVSIRFERDYYNKYNFKTALIDNKIVISNCLIDTLYIHFVNKTRKLFINKKEIDDRTLKIAQDLFTIIYKCVLEHATPNVVEKRQIAKTLGSNRNPNSDFKKDTILLIDYHIYLKKCCNISLI</sequence>